<evidence type="ECO:0000256" key="4">
    <source>
        <dbReference type="ARBA" id="ARBA00022722"/>
    </source>
</evidence>
<dbReference type="GO" id="GO:0004519">
    <property type="term" value="F:endonuclease activity"/>
    <property type="evidence" value="ECO:0007669"/>
    <property type="project" value="UniProtKB-KW"/>
</dbReference>
<dbReference type="InterPro" id="IPR000953">
    <property type="entry name" value="Chromo/chromo_shadow_dom"/>
</dbReference>
<feature type="compositionally biased region" description="Basic and acidic residues" evidence="8">
    <location>
        <begin position="1587"/>
        <end position="1601"/>
    </location>
</feature>
<dbReference type="InterPro" id="IPR001584">
    <property type="entry name" value="Integrase_cat-core"/>
</dbReference>
<dbReference type="Gene3D" id="1.10.340.70">
    <property type="match status" value="1"/>
</dbReference>
<evidence type="ECO:0000256" key="6">
    <source>
        <dbReference type="ARBA" id="ARBA00022801"/>
    </source>
</evidence>
<evidence type="ECO:0000256" key="2">
    <source>
        <dbReference type="ARBA" id="ARBA00022679"/>
    </source>
</evidence>
<gene>
    <name evidence="11" type="ORF">INT47_012820</name>
</gene>
<feature type="compositionally biased region" description="Basic and acidic residues" evidence="8">
    <location>
        <begin position="334"/>
        <end position="343"/>
    </location>
</feature>
<dbReference type="Pfam" id="PF00385">
    <property type="entry name" value="Chromo"/>
    <property type="match status" value="1"/>
</dbReference>
<dbReference type="PANTHER" id="PTHR37984:SF5">
    <property type="entry name" value="PROTEIN NYNRIN-LIKE"/>
    <property type="match status" value="1"/>
</dbReference>
<sequence>MNSPADLFPAGLTTVPEEATLSPMSADELFSDLSAPVLCPDAAPGFGSVSGSGFPSVGREAATASSCVAALKAELGNHIEAFSAAHVANNEQAADDALRRIERTRLAIASLEKCSEMLASPGANTERAGRGGGLTLNRRDLPKFQLAASIIKPFPSEEVFESVGHFLRTFENVIESSSLDIEKVWMKFLPLCLPHTDDGWVETDLKKCNSWKSAKSCFNERHGSSLVSRRFTDQVFTMVMKNTESIGDYSKKFLRAVYNAGLNKDDPRIADRFLASLALSVQTLIKVTMARSPNGEAKREWTVEQITQIGRDILGDDNRLYAEATRLIPGAHGQPEKKYEDHPRKKPHHHTSKITKHEKTFFCSHHGKNPTHESSKCFTLINRKNKASSLNSRNPCRRCGENYHHGHVCKSKNNEPILMVSQSPAKDKSEQTLKAIQDRIDEDMEEISFECKYLLDRIERRIKANDAFNLTTPIIIENQKLIGMIDTGSSRTFINLKCLNNNLQITKINASIGSFNFLSKNSSTKRLGKTDPLNFKYINGITFKHAPEVLEFNMGFNFDILLGRDILAKMNIGLINVAYDIEGEYVHSDNAKDYAAIYENLNIDKEKKFEPDNSPAGTAQQRAEFMSSIKEALEENKNIPVESYCPLSESIIRLPTKEGATAYRRQYPIPHALRPTLDKQVKEWLETGTIVKSKTNTSFNSPMLLVPKRNKAGEIVSHRVCLDVRLLNQILPPTFNYPIPKIQTIFQNLSGKKFFTTLDLSNAYHRFKVAPEDVHKLTFTHLDGQQYSFIKGCFGLKMLTSQFQHVMATLFDKIDCVQNFVDDCIVASETFEQHVKDVKLVIEKLSSAKLILNSEKCVWFQHSVRLLGFVVNETGTKVDKRKLTNVDKWPIPRTAKQIQQFMGLINYFRDYIPMISKVAEPISRLSHAKNVSDQWTDEQTQSFKALKDILHKDLILHYADMSREMYVATDASLYGAACLLFQRDEQGRDKYISFVSTSLSPSQRRWSTTKRELYAVVLALEKFRPFLWGRQFTIFTDHRALIYLHTQKIANPMMIGWIETLLDFDFKVVHIPGLLNKLPDLLSRLYPPEDSDKLVEDDGLRKIRTDNLQPKSRVIVRKKKYSKDRVLNVLATQLVENVSETSDYMSPPEEKRNGLLKEAHSFGHFGSQAIVNDLHSQGLHWTNIYEEAKEIIRSCPECQKHNISKRGYHPLTNVVAFRPFDHVAIDLCGEFPVSEDGHTYMLVLVDVCSKYVILRPLPNKNSTTIAKALIKIFGDYGFPKVMQSDNGLEFRNSLMSSLSKELGIDRRYSTAYHPQGNGIAEASVKIAENTVRKMMRANSNDWCHYLPIVQLCINRHIPQKTLSAPFSLMYARRVNVPDEYSDKGKHSLPKATMTIDELEKQIDHMENIIFPAINERVLRINEELKKKYDHKNILIDIPKGTHVMVRLPHRSNKLAPIYEGPYTVVRKNKGGSYELKDEQGELLHRNYTPSELKMVTIDESTIENELYEVEDIRDHRGTAGQREYLVKWAGYGERANTWQMAEDFTDSTIVQKYWKKVRELERLENERAEDLINKSASSNKKTVHTSKLNEKKDYTKEEQSKIKNNEHVIHEAEFTV</sequence>
<protein>
    <recommendedName>
        <fullName evidence="1">RNA-directed DNA polymerase</fullName>
        <ecNumber evidence="1">2.7.7.49</ecNumber>
    </recommendedName>
</protein>
<keyword evidence="5" id="KW-0255">Endonuclease</keyword>
<keyword evidence="2" id="KW-0808">Transferase</keyword>
<dbReference type="FunFam" id="3.10.20.370:FF:000001">
    <property type="entry name" value="Retrovirus-related Pol polyprotein from transposon 17.6-like protein"/>
    <property type="match status" value="1"/>
</dbReference>
<dbReference type="FunFam" id="3.30.70.270:FF:000020">
    <property type="entry name" value="Transposon Tf2-6 polyprotein-like Protein"/>
    <property type="match status" value="1"/>
</dbReference>
<dbReference type="EC" id="2.7.7.49" evidence="1"/>
<feature type="domain" description="Chromo" evidence="9">
    <location>
        <begin position="1507"/>
        <end position="1565"/>
    </location>
</feature>
<dbReference type="GO" id="GO:0016787">
    <property type="term" value="F:hydrolase activity"/>
    <property type="evidence" value="ECO:0007669"/>
    <property type="project" value="UniProtKB-KW"/>
</dbReference>
<dbReference type="Gene3D" id="3.10.20.370">
    <property type="match status" value="1"/>
</dbReference>
<dbReference type="Pfam" id="PF00078">
    <property type="entry name" value="RVT_1"/>
    <property type="match status" value="1"/>
</dbReference>
<dbReference type="Gene3D" id="3.10.10.10">
    <property type="entry name" value="HIV Type 1 Reverse Transcriptase, subunit A, domain 1"/>
    <property type="match status" value="1"/>
</dbReference>
<dbReference type="CDD" id="cd09274">
    <property type="entry name" value="RNase_HI_RT_Ty3"/>
    <property type="match status" value="1"/>
</dbReference>
<dbReference type="InterPro" id="IPR041373">
    <property type="entry name" value="RT_RNaseH"/>
</dbReference>
<keyword evidence="12" id="KW-1185">Reference proteome</keyword>
<dbReference type="InterPro" id="IPR016197">
    <property type="entry name" value="Chromo-like_dom_sf"/>
</dbReference>
<dbReference type="InterPro" id="IPR012337">
    <property type="entry name" value="RNaseH-like_sf"/>
</dbReference>
<dbReference type="Proteomes" id="UP000603453">
    <property type="component" value="Unassembled WGS sequence"/>
</dbReference>
<dbReference type="GO" id="GO:0015074">
    <property type="term" value="P:DNA integration"/>
    <property type="evidence" value="ECO:0007669"/>
    <property type="project" value="InterPro"/>
</dbReference>
<dbReference type="InterPro" id="IPR021109">
    <property type="entry name" value="Peptidase_aspartic_dom_sf"/>
</dbReference>
<evidence type="ECO:0000313" key="12">
    <source>
        <dbReference type="Proteomes" id="UP000603453"/>
    </source>
</evidence>
<dbReference type="InterPro" id="IPR043502">
    <property type="entry name" value="DNA/RNA_pol_sf"/>
</dbReference>
<dbReference type="InterPro" id="IPR041588">
    <property type="entry name" value="Integrase_H2C2"/>
</dbReference>
<dbReference type="InterPro" id="IPR050951">
    <property type="entry name" value="Retrovirus_Pol_polyprotein"/>
</dbReference>
<keyword evidence="6" id="KW-0378">Hydrolase</keyword>
<dbReference type="CDD" id="cd00024">
    <property type="entry name" value="CD_CSD"/>
    <property type="match status" value="1"/>
</dbReference>
<feature type="region of interest" description="Disordered" evidence="8">
    <location>
        <begin position="1574"/>
        <end position="1601"/>
    </location>
</feature>
<dbReference type="Gene3D" id="2.40.70.10">
    <property type="entry name" value="Acid Proteases"/>
    <property type="match status" value="1"/>
</dbReference>
<feature type="region of interest" description="Disordered" evidence="8">
    <location>
        <begin position="330"/>
        <end position="352"/>
    </location>
</feature>
<name>A0A8H7QGN7_9FUNG</name>
<dbReference type="InterPro" id="IPR023780">
    <property type="entry name" value="Chromo_domain"/>
</dbReference>
<dbReference type="Gene3D" id="2.40.50.40">
    <property type="match status" value="1"/>
</dbReference>
<evidence type="ECO:0000256" key="3">
    <source>
        <dbReference type="ARBA" id="ARBA00022695"/>
    </source>
</evidence>
<dbReference type="Pfam" id="PF00665">
    <property type="entry name" value="rve"/>
    <property type="match status" value="1"/>
</dbReference>
<dbReference type="SUPFAM" id="SSF56672">
    <property type="entry name" value="DNA/RNA polymerases"/>
    <property type="match status" value="1"/>
</dbReference>
<evidence type="ECO:0000259" key="10">
    <source>
        <dbReference type="PROSITE" id="PS50994"/>
    </source>
</evidence>
<evidence type="ECO:0000259" key="9">
    <source>
        <dbReference type="PROSITE" id="PS50013"/>
    </source>
</evidence>
<dbReference type="CDD" id="cd01647">
    <property type="entry name" value="RT_LTR"/>
    <property type="match status" value="1"/>
</dbReference>
<dbReference type="PANTHER" id="PTHR37984">
    <property type="entry name" value="PROTEIN CBG26694"/>
    <property type="match status" value="1"/>
</dbReference>
<keyword evidence="3" id="KW-0548">Nucleotidyltransferase</keyword>
<dbReference type="SUPFAM" id="SSF54160">
    <property type="entry name" value="Chromo domain-like"/>
    <property type="match status" value="1"/>
</dbReference>
<dbReference type="GO" id="GO:0005634">
    <property type="term" value="C:nucleus"/>
    <property type="evidence" value="ECO:0007669"/>
    <property type="project" value="UniProtKB-ARBA"/>
</dbReference>
<evidence type="ECO:0000256" key="8">
    <source>
        <dbReference type="SAM" id="MobiDB-lite"/>
    </source>
</evidence>
<dbReference type="PROSITE" id="PS50994">
    <property type="entry name" value="INTEGRASE"/>
    <property type="match status" value="1"/>
</dbReference>
<accession>A0A8H7QGN7</accession>
<dbReference type="GO" id="GO:0003676">
    <property type="term" value="F:nucleic acid binding"/>
    <property type="evidence" value="ECO:0007669"/>
    <property type="project" value="InterPro"/>
</dbReference>
<dbReference type="SUPFAM" id="SSF50630">
    <property type="entry name" value="Acid proteases"/>
    <property type="match status" value="1"/>
</dbReference>
<evidence type="ECO:0000256" key="5">
    <source>
        <dbReference type="ARBA" id="ARBA00022759"/>
    </source>
</evidence>
<organism evidence="11 12">
    <name type="scientific">Mucor saturninus</name>
    <dbReference type="NCBI Taxonomy" id="64648"/>
    <lineage>
        <taxon>Eukaryota</taxon>
        <taxon>Fungi</taxon>
        <taxon>Fungi incertae sedis</taxon>
        <taxon>Mucoromycota</taxon>
        <taxon>Mucoromycotina</taxon>
        <taxon>Mucoromycetes</taxon>
        <taxon>Mucorales</taxon>
        <taxon>Mucorineae</taxon>
        <taxon>Mucoraceae</taxon>
        <taxon>Mucor</taxon>
    </lineage>
</organism>
<dbReference type="EMBL" id="JAEPRD010000354">
    <property type="protein sequence ID" value="KAG2191770.1"/>
    <property type="molecule type" value="Genomic_DNA"/>
</dbReference>
<dbReference type="InterPro" id="IPR036397">
    <property type="entry name" value="RNaseH_sf"/>
</dbReference>
<proteinExistence type="predicted"/>
<feature type="domain" description="Integrase catalytic" evidence="10">
    <location>
        <begin position="1215"/>
        <end position="1373"/>
    </location>
</feature>
<dbReference type="Pfam" id="PF17917">
    <property type="entry name" value="RT_RNaseH"/>
    <property type="match status" value="1"/>
</dbReference>
<dbReference type="Gene3D" id="3.30.420.10">
    <property type="entry name" value="Ribonuclease H-like superfamily/Ribonuclease H"/>
    <property type="match status" value="1"/>
</dbReference>
<dbReference type="GO" id="GO:0003964">
    <property type="term" value="F:RNA-directed DNA polymerase activity"/>
    <property type="evidence" value="ECO:0007669"/>
    <property type="project" value="UniProtKB-KW"/>
</dbReference>
<comment type="caution">
    <text evidence="11">The sequence shown here is derived from an EMBL/GenBank/DDBJ whole genome shotgun (WGS) entry which is preliminary data.</text>
</comment>
<evidence type="ECO:0000313" key="11">
    <source>
        <dbReference type="EMBL" id="KAG2191770.1"/>
    </source>
</evidence>
<dbReference type="InterPro" id="IPR000477">
    <property type="entry name" value="RT_dom"/>
</dbReference>
<keyword evidence="4" id="KW-0540">Nuclease</keyword>
<dbReference type="OrthoDB" id="2285938at2759"/>
<dbReference type="Pfam" id="PF17921">
    <property type="entry name" value="Integrase_H2C2"/>
    <property type="match status" value="1"/>
</dbReference>
<dbReference type="SMART" id="SM00298">
    <property type="entry name" value="CHROMO"/>
    <property type="match status" value="1"/>
</dbReference>
<keyword evidence="7" id="KW-0695">RNA-directed DNA polymerase</keyword>
<dbReference type="Gene3D" id="3.30.70.270">
    <property type="match status" value="2"/>
</dbReference>
<dbReference type="PROSITE" id="PS50013">
    <property type="entry name" value="CHROMO_2"/>
    <property type="match status" value="1"/>
</dbReference>
<reference evidence="11" key="1">
    <citation type="submission" date="2020-12" db="EMBL/GenBank/DDBJ databases">
        <title>Metabolic potential, ecology and presence of endohyphal bacteria is reflected in genomic diversity of Mucoromycotina.</title>
        <authorList>
            <person name="Muszewska A."/>
            <person name="Okrasinska A."/>
            <person name="Steczkiewicz K."/>
            <person name="Drgas O."/>
            <person name="Orlowska M."/>
            <person name="Perlinska-Lenart U."/>
            <person name="Aleksandrzak-Piekarczyk T."/>
            <person name="Szatraj K."/>
            <person name="Zielenkiewicz U."/>
            <person name="Pilsyk S."/>
            <person name="Malc E."/>
            <person name="Mieczkowski P."/>
            <person name="Kruszewska J.S."/>
            <person name="Biernat P."/>
            <person name="Pawlowska J."/>
        </authorList>
    </citation>
    <scope>NUCLEOTIDE SEQUENCE</scope>
    <source>
        <strain evidence="11">WA0000017839</strain>
    </source>
</reference>
<evidence type="ECO:0000256" key="1">
    <source>
        <dbReference type="ARBA" id="ARBA00012493"/>
    </source>
</evidence>
<dbReference type="CDD" id="cd00303">
    <property type="entry name" value="retropepsin_like"/>
    <property type="match status" value="1"/>
</dbReference>
<dbReference type="SUPFAM" id="SSF53098">
    <property type="entry name" value="Ribonuclease H-like"/>
    <property type="match status" value="1"/>
</dbReference>
<evidence type="ECO:0000256" key="7">
    <source>
        <dbReference type="ARBA" id="ARBA00022918"/>
    </source>
</evidence>
<dbReference type="InterPro" id="IPR043128">
    <property type="entry name" value="Rev_trsase/Diguanyl_cyclase"/>
</dbReference>